<dbReference type="Pfam" id="PF01663">
    <property type="entry name" value="Phosphodiest"/>
    <property type="match status" value="1"/>
</dbReference>
<keyword evidence="2" id="KW-1185">Reference proteome</keyword>
<protein>
    <submittedName>
        <fullName evidence="1">Uncharacterized protein</fullName>
    </submittedName>
</protein>
<dbReference type="GO" id="GO:0047429">
    <property type="term" value="F:nucleoside triphosphate diphosphatase activity"/>
    <property type="evidence" value="ECO:0007669"/>
    <property type="project" value="TreeGrafter"/>
</dbReference>
<dbReference type="PANTHER" id="PTHR10151">
    <property type="entry name" value="ECTONUCLEOTIDE PYROPHOSPHATASE/PHOSPHODIESTERASE"/>
    <property type="match status" value="1"/>
</dbReference>
<dbReference type="GO" id="GO:0009141">
    <property type="term" value="P:nucleoside triphosphate metabolic process"/>
    <property type="evidence" value="ECO:0007669"/>
    <property type="project" value="TreeGrafter"/>
</dbReference>
<dbReference type="PANTHER" id="PTHR10151:SF120">
    <property type="entry name" value="BIS(5'-ADENOSYL)-TRIPHOSPHATASE"/>
    <property type="match status" value="1"/>
</dbReference>
<dbReference type="InterPro" id="IPR002591">
    <property type="entry name" value="Phosphodiest/P_Trfase"/>
</dbReference>
<name>A0A2R6NWT0_9APHY</name>
<organism evidence="1 2">
    <name type="scientific">Hermanssonia centrifuga</name>
    <dbReference type="NCBI Taxonomy" id="98765"/>
    <lineage>
        <taxon>Eukaryota</taxon>
        <taxon>Fungi</taxon>
        <taxon>Dikarya</taxon>
        <taxon>Basidiomycota</taxon>
        <taxon>Agaricomycotina</taxon>
        <taxon>Agaricomycetes</taxon>
        <taxon>Polyporales</taxon>
        <taxon>Meruliaceae</taxon>
        <taxon>Hermanssonia</taxon>
    </lineage>
</organism>
<dbReference type="InterPro" id="IPR017850">
    <property type="entry name" value="Alkaline_phosphatase_core_sf"/>
</dbReference>
<dbReference type="Gene3D" id="3.40.720.10">
    <property type="entry name" value="Alkaline Phosphatase, subunit A"/>
    <property type="match status" value="1"/>
</dbReference>
<reference evidence="1 2" key="1">
    <citation type="submission" date="2018-02" db="EMBL/GenBank/DDBJ databases">
        <title>Genome sequence of the basidiomycete white-rot fungus Phlebia centrifuga.</title>
        <authorList>
            <person name="Granchi Z."/>
            <person name="Peng M."/>
            <person name="de Vries R.P."/>
            <person name="Hilden K."/>
            <person name="Makela M.R."/>
            <person name="Grigoriev I."/>
            <person name="Riley R."/>
        </authorList>
    </citation>
    <scope>NUCLEOTIDE SEQUENCE [LARGE SCALE GENOMIC DNA]</scope>
    <source>
        <strain evidence="1 2">FBCC195</strain>
    </source>
</reference>
<gene>
    <name evidence="1" type="ORF">PHLCEN_2v7499</name>
</gene>
<dbReference type="SUPFAM" id="SSF53649">
    <property type="entry name" value="Alkaline phosphatase-like"/>
    <property type="match status" value="1"/>
</dbReference>
<comment type="caution">
    <text evidence="1">The sequence shown here is derived from an EMBL/GenBank/DDBJ whole genome shotgun (WGS) entry which is preliminary data.</text>
</comment>
<accession>A0A2R6NWT0</accession>
<dbReference type="STRING" id="98765.A0A2R6NWT0"/>
<evidence type="ECO:0000313" key="2">
    <source>
        <dbReference type="Proteomes" id="UP000186601"/>
    </source>
</evidence>
<proteinExistence type="predicted"/>
<dbReference type="GO" id="GO:0017111">
    <property type="term" value="F:ribonucleoside triphosphate phosphatase activity"/>
    <property type="evidence" value="ECO:0007669"/>
    <property type="project" value="TreeGrafter"/>
</dbReference>
<dbReference type="Proteomes" id="UP000186601">
    <property type="component" value="Unassembled WGS sequence"/>
</dbReference>
<dbReference type="EMBL" id="MLYV02000755">
    <property type="protein sequence ID" value="PSR78167.1"/>
    <property type="molecule type" value="Genomic_DNA"/>
</dbReference>
<dbReference type="AlphaFoldDB" id="A0A2R6NWT0"/>
<dbReference type="OrthoDB" id="415411at2759"/>
<evidence type="ECO:0000313" key="1">
    <source>
        <dbReference type="EMBL" id="PSR78167.1"/>
    </source>
</evidence>
<sequence>MGLYQVFGNESARLISISAAYEPSLDQAGHLAGPKSELVDRVLRSVDVFAKDLHDSLEARNLTDIVDVVFVSDHGMTDTSHPEFIFVDDILGEGFGMIDHADGWPSVGIRFSPKADVPYYLNVLSEAAAASGGKFDVFTHETMPERYHFSHNERIAPIYVVPRVGYALTDRVENGAGMSKGNHGYDNNETSMQAMFVAHGPFSAVVKAVEQTSSKSILRRWLSGPNQGWHSTSNDTYVMDTFQNVEVYNLMMKLLGLEDLAAPTNGTKGFWNKYF</sequence>